<evidence type="ECO:0000256" key="5">
    <source>
        <dbReference type="ARBA" id="ARBA00059307"/>
    </source>
</evidence>
<keyword evidence="2" id="KW-0132">Cell division</keyword>
<evidence type="ECO:0000259" key="7">
    <source>
        <dbReference type="SMART" id="SM00385"/>
    </source>
</evidence>
<comment type="caution">
    <text evidence="9">The sequence shown here is derived from an EMBL/GenBank/DDBJ whole genome shotgun (WGS) entry which is preliminary data.</text>
</comment>
<dbReference type="Proteomes" id="UP000224567">
    <property type="component" value="Unassembled WGS sequence"/>
</dbReference>
<dbReference type="OrthoDB" id="5590282at2759"/>
<dbReference type="STRING" id="33114.A0A2G2WL15"/>
<protein>
    <submittedName>
        <fullName evidence="9">Cyclin-B2-2</fullName>
    </submittedName>
</protein>
<comment type="function">
    <text evidence="5">Essential for the control of the cell cycle at the G2/M (mitosis) transition. G2/M cyclins accumulate steadily during G2 and are abruptly destroyed at mitosis.</text>
</comment>
<organism evidence="9 10">
    <name type="scientific">Capsicum baccatum</name>
    <name type="common">Peruvian pepper</name>
    <dbReference type="NCBI Taxonomy" id="33114"/>
    <lineage>
        <taxon>Eukaryota</taxon>
        <taxon>Viridiplantae</taxon>
        <taxon>Streptophyta</taxon>
        <taxon>Embryophyta</taxon>
        <taxon>Tracheophyta</taxon>
        <taxon>Spermatophyta</taxon>
        <taxon>Magnoliopsida</taxon>
        <taxon>eudicotyledons</taxon>
        <taxon>Gunneridae</taxon>
        <taxon>Pentapetalae</taxon>
        <taxon>asterids</taxon>
        <taxon>lamiids</taxon>
        <taxon>Solanales</taxon>
        <taxon>Solanaceae</taxon>
        <taxon>Solanoideae</taxon>
        <taxon>Capsiceae</taxon>
        <taxon>Capsicum</taxon>
    </lineage>
</organism>
<dbReference type="InterPro" id="IPR013763">
    <property type="entry name" value="Cyclin-like_dom"/>
</dbReference>
<reference evidence="9 10" key="1">
    <citation type="journal article" date="2017" name="Genome Biol.">
        <title>New reference genome sequences of hot pepper reveal the massive evolution of plant disease-resistance genes by retroduplication.</title>
        <authorList>
            <person name="Kim S."/>
            <person name="Park J."/>
            <person name="Yeom S.I."/>
            <person name="Kim Y.M."/>
            <person name="Seo E."/>
            <person name="Kim K.T."/>
            <person name="Kim M.S."/>
            <person name="Lee J.M."/>
            <person name="Cheong K."/>
            <person name="Shin H.S."/>
            <person name="Kim S.B."/>
            <person name="Han K."/>
            <person name="Lee J."/>
            <person name="Park M."/>
            <person name="Lee H.A."/>
            <person name="Lee H.Y."/>
            <person name="Lee Y."/>
            <person name="Oh S."/>
            <person name="Lee J.H."/>
            <person name="Choi E."/>
            <person name="Choi E."/>
            <person name="Lee S.E."/>
            <person name="Jeon J."/>
            <person name="Kim H."/>
            <person name="Choi G."/>
            <person name="Song H."/>
            <person name="Lee J."/>
            <person name="Lee S.C."/>
            <person name="Kwon J.K."/>
            <person name="Lee H.Y."/>
            <person name="Koo N."/>
            <person name="Hong Y."/>
            <person name="Kim R.W."/>
            <person name="Kang W.H."/>
            <person name="Huh J.H."/>
            <person name="Kang B.C."/>
            <person name="Yang T.J."/>
            <person name="Lee Y.H."/>
            <person name="Bennetzen J.L."/>
            <person name="Choi D."/>
        </authorList>
    </citation>
    <scope>NUCLEOTIDE SEQUENCE [LARGE SCALE GENOMIC DNA]</scope>
    <source>
        <strain evidence="10">cv. PBC81</strain>
    </source>
</reference>
<evidence type="ECO:0000256" key="2">
    <source>
        <dbReference type="ARBA" id="ARBA00022618"/>
    </source>
</evidence>
<evidence type="ECO:0000313" key="9">
    <source>
        <dbReference type="EMBL" id="PHT45935.1"/>
    </source>
</evidence>
<accession>A0A2G2WL15</accession>
<evidence type="ECO:0000259" key="8">
    <source>
        <dbReference type="SMART" id="SM01332"/>
    </source>
</evidence>
<dbReference type="FunFam" id="1.10.472.10:FF:000032">
    <property type="entry name" value="G2/mitotic-specific cyclin-1"/>
    <property type="match status" value="1"/>
</dbReference>
<reference evidence="10" key="2">
    <citation type="journal article" date="2017" name="J. Anim. Genet.">
        <title>Multiple reference genome sequences of hot pepper reveal the massive evolution of plant disease resistance genes by retroduplication.</title>
        <authorList>
            <person name="Kim S."/>
            <person name="Park J."/>
            <person name="Yeom S.-I."/>
            <person name="Kim Y.-M."/>
            <person name="Seo E."/>
            <person name="Kim K.-T."/>
            <person name="Kim M.-S."/>
            <person name="Lee J.M."/>
            <person name="Cheong K."/>
            <person name="Shin H.-S."/>
            <person name="Kim S.-B."/>
            <person name="Han K."/>
            <person name="Lee J."/>
            <person name="Park M."/>
            <person name="Lee H.-A."/>
            <person name="Lee H.-Y."/>
            <person name="Lee Y."/>
            <person name="Oh S."/>
            <person name="Lee J.H."/>
            <person name="Choi E."/>
            <person name="Choi E."/>
            <person name="Lee S.E."/>
            <person name="Jeon J."/>
            <person name="Kim H."/>
            <person name="Choi G."/>
            <person name="Song H."/>
            <person name="Lee J."/>
            <person name="Lee S.-C."/>
            <person name="Kwon J.-K."/>
            <person name="Lee H.-Y."/>
            <person name="Koo N."/>
            <person name="Hong Y."/>
            <person name="Kim R.W."/>
            <person name="Kang W.-H."/>
            <person name="Huh J.H."/>
            <person name="Kang B.-C."/>
            <person name="Yang T.-J."/>
            <person name="Lee Y.-H."/>
            <person name="Bennetzen J.L."/>
            <person name="Choi D."/>
        </authorList>
    </citation>
    <scope>NUCLEOTIDE SEQUENCE [LARGE SCALE GENOMIC DNA]</scope>
    <source>
        <strain evidence="10">cv. PBC81</strain>
    </source>
</reference>
<evidence type="ECO:0000256" key="3">
    <source>
        <dbReference type="ARBA" id="ARBA00023127"/>
    </source>
</evidence>
<dbReference type="InterPro" id="IPR036915">
    <property type="entry name" value="Cyclin-like_sf"/>
</dbReference>
<gene>
    <name evidence="9" type="ORF">CQW23_15093</name>
</gene>
<evidence type="ECO:0000256" key="1">
    <source>
        <dbReference type="ARBA" id="ARBA00006955"/>
    </source>
</evidence>
<keyword evidence="10" id="KW-1185">Reference proteome</keyword>
<dbReference type="SMART" id="SM00385">
    <property type="entry name" value="CYCLIN"/>
    <property type="match status" value="1"/>
</dbReference>
<evidence type="ECO:0000256" key="4">
    <source>
        <dbReference type="ARBA" id="ARBA00023306"/>
    </source>
</evidence>
<comment type="similarity">
    <text evidence="1">Belongs to the cyclin family. Cyclin AB subfamily.</text>
</comment>
<dbReference type="AlphaFoldDB" id="A0A2G2WL15"/>
<dbReference type="SMART" id="SM01332">
    <property type="entry name" value="Cyclin_C"/>
    <property type="match status" value="1"/>
</dbReference>
<evidence type="ECO:0000313" key="10">
    <source>
        <dbReference type="Proteomes" id="UP000224567"/>
    </source>
</evidence>
<dbReference type="InterPro" id="IPR004367">
    <property type="entry name" value="Cyclin_C-dom"/>
</dbReference>
<name>A0A2G2WL15_CAPBA</name>
<comment type="subunit">
    <text evidence="6">Interacts with the CDC2 and CDK2 protein kinases to form a serine/threonine kinase holoenzyme complex. The cyclin subunit imparts substrate specificity to the complex.</text>
</comment>
<dbReference type="Pfam" id="PF02984">
    <property type="entry name" value="Cyclin_C"/>
    <property type="match status" value="1"/>
</dbReference>
<dbReference type="EMBL" id="MLFT02000006">
    <property type="protein sequence ID" value="PHT45935.1"/>
    <property type="molecule type" value="Genomic_DNA"/>
</dbReference>
<proteinExistence type="inferred from homology"/>
<keyword evidence="4" id="KW-0131">Cell cycle</keyword>
<feature type="domain" description="Cyclin-like" evidence="7">
    <location>
        <begin position="125"/>
        <end position="211"/>
    </location>
</feature>
<dbReference type="GO" id="GO:0051301">
    <property type="term" value="P:cell division"/>
    <property type="evidence" value="ECO:0007669"/>
    <property type="project" value="UniProtKB-KW"/>
</dbReference>
<keyword evidence="3" id="KW-0195">Cyclin</keyword>
<evidence type="ECO:0000256" key="6">
    <source>
        <dbReference type="ARBA" id="ARBA00065123"/>
    </source>
</evidence>
<feature type="domain" description="Cyclin C-terminal" evidence="8">
    <location>
        <begin position="121"/>
        <end position="239"/>
    </location>
</feature>
<dbReference type="GO" id="GO:0010332">
    <property type="term" value="P:response to gamma radiation"/>
    <property type="evidence" value="ECO:0007669"/>
    <property type="project" value="UniProtKB-ARBA"/>
</dbReference>
<dbReference type="Gene3D" id="1.10.472.10">
    <property type="entry name" value="Cyclin-like"/>
    <property type="match status" value="1"/>
</dbReference>
<sequence length="245" mass="28594">MFNLYVGLLTFQEITKPPIPVAPIINKTEDCIIIDVEDYKATGYSDVPIFVQHTKAMMEEIDRMDEKIEMKDAEDWLVVDIDSSNKKNELTVVKYIDEIYAYCKKAEKVMVNALQFNMTVPTTYTFMRQFLKVSQSDKKVELMSFFLIELCLVEYEMLRFPPSMLTAAAVFTAQCTLGVSKEWNTTCKKHSSYDKNQIFFYNWECSKLMVSFHQKAAVEKLTGVHRKYSRLNMTMLQDMNQLLFC</sequence>
<dbReference type="SUPFAM" id="SSF47954">
    <property type="entry name" value="Cyclin-like"/>
    <property type="match status" value="1"/>
</dbReference>